<feature type="transmembrane region" description="Helical" evidence="1">
    <location>
        <begin position="62"/>
        <end position="81"/>
    </location>
</feature>
<dbReference type="AlphaFoldDB" id="A0A2U8QWA5"/>
<proteinExistence type="predicted"/>
<dbReference type="EMBL" id="CP029463">
    <property type="protein sequence ID" value="AWM14492.1"/>
    <property type="molecule type" value="Genomic_DNA"/>
</dbReference>
<feature type="chain" id="PRO_5016163021" evidence="2">
    <location>
        <begin position="19"/>
        <end position="155"/>
    </location>
</feature>
<feature type="transmembrane region" description="Helical" evidence="1">
    <location>
        <begin position="93"/>
        <end position="110"/>
    </location>
</feature>
<reference evidence="3 4" key="1">
    <citation type="submission" date="2018-05" db="EMBL/GenBank/DDBJ databases">
        <title>Flavobacterium sp. MEBiC07310.</title>
        <authorList>
            <person name="Baek K."/>
        </authorList>
    </citation>
    <scope>NUCLEOTIDE SEQUENCE [LARGE SCALE GENOMIC DNA]</scope>
    <source>
        <strain evidence="3 4">MEBiC07310</strain>
    </source>
</reference>
<evidence type="ECO:0000313" key="3">
    <source>
        <dbReference type="EMBL" id="AWM14492.1"/>
    </source>
</evidence>
<feature type="signal peptide" evidence="2">
    <location>
        <begin position="1"/>
        <end position="18"/>
    </location>
</feature>
<accession>A0A2U8QWA5</accession>
<evidence type="ECO:0000313" key="4">
    <source>
        <dbReference type="Proteomes" id="UP000245429"/>
    </source>
</evidence>
<organism evidence="3 4">
    <name type="scientific">Flavobacterium sediminis</name>
    <dbReference type="NCBI Taxonomy" id="2201181"/>
    <lineage>
        <taxon>Bacteria</taxon>
        <taxon>Pseudomonadati</taxon>
        <taxon>Bacteroidota</taxon>
        <taxon>Flavobacteriia</taxon>
        <taxon>Flavobacteriales</taxon>
        <taxon>Flavobacteriaceae</taxon>
        <taxon>Flavobacterium</taxon>
    </lineage>
</organism>
<dbReference type="OrthoDB" id="1376171at2"/>
<gene>
    <name evidence="3" type="ORF">DI487_11915</name>
</gene>
<keyword evidence="1" id="KW-0472">Membrane</keyword>
<keyword evidence="1" id="KW-1133">Transmembrane helix</keyword>
<dbReference type="KEGG" id="fse:DI487_11915"/>
<evidence type="ECO:0000256" key="2">
    <source>
        <dbReference type="SAM" id="SignalP"/>
    </source>
</evidence>
<evidence type="ECO:0000256" key="1">
    <source>
        <dbReference type="SAM" id="Phobius"/>
    </source>
</evidence>
<keyword evidence="1" id="KW-0812">Transmembrane</keyword>
<keyword evidence="2" id="KW-0732">Signal</keyword>
<protein>
    <submittedName>
        <fullName evidence="3">Uncharacterized protein</fullName>
    </submittedName>
</protein>
<sequence length="155" mass="17042">MKTFLFALCFLFTGLAFAQEIKYEDNKFFVNDSLVYKHEIKKILAANEDALKLYNKAKTRQSIGGILLASGLGLCVADAVMGLTTDNRSYPKALTVAGVVVAGISIPILSGNKKRIEESINTYNAALPEKEKTLGYNFDVKLITNQNGIGFHINF</sequence>
<dbReference type="Proteomes" id="UP000245429">
    <property type="component" value="Chromosome"/>
</dbReference>
<keyword evidence="4" id="KW-1185">Reference proteome</keyword>
<name>A0A2U8QWA5_9FLAO</name>
<dbReference type="RefSeq" id="WP_109569851.1">
    <property type="nucleotide sequence ID" value="NZ_CP029463.1"/>
</dbReference>